<dbReference type="PIRSF" id="PIRSF000136">
    <property type="entry name" value="LGO_GLO"/>
    <property type="match status" value="1"/>
</dbReference>
<dbReference type="InterPro" id="IPR006094">
    <property type="entry name" value="Oxid_FAD_bind_N"/>
</dbReference>
<dbReference type="GO" id="GO:0003885">
    <property type="term" value="F:D-arabinono-1,4-lactone oxidase activity"/>
    <property type="evidence" value="ECO:0007669"/>
    <property type="project" value="InterPro"/>
</dbReference>
<dbReference type="AlphaFoldDB" id="A0A916SSM7"/>
<dbReference type="GO" id="GO:0071949">
    <property type="term" value="F:FAD binding"/>
    <property type="evidence" value="ECO:0007669"/>
    <property type="project" value="InterPro"/>
</dbReference>
<organism evidence="4 5">
    <name type="scientific">Conyzicola nivalis</name>
    <dbReference type="NCBI Taxonomy" id="1477021"/>
    <lineage>
        <taxon>Bacteria</taxon>
        <taxon>Bacillati</taxon>
        <taxon>Actinomycetota</taxon>
        <taxon>Actinomycetes</taxon>
        <taxon>Micrococcales</taxon>
        <taxon>Microbacteriaceae</taxon>
        <taxon>Conyzicola</taxon>
    </lineage>
</organism>
<dbReference type="Gene3D" id="3.30.43.10">
    <property type="entry name" value="Uridine Diphospho-n-acetylenolpyruvylglucosamine Reductase, domain 2"/>
    <property type="match status" value="1"/>
</dbReference>
<dbReference type="SUPFAM" id="SSF56176">
    <property type="entry name" value="FAD-binding/transporter-associated domain-like"/>
    <property type="match status" value="1"/>
</dbReference>
<dbReference type="GO" id="GO:0080049">
    <property type="term" value="F:L-gulono-1,4-lactone dehydrogenase activity"/>
    <property type="evidence" value="ECO:0007669"/>
    <property type="project" value="TreeGrafter"/>
</dbReference>
<name>A0A916SSM7_9MICO</name>
<comment type="caution">
    <text evidence="4">The sequence shown here is derived from an EMBL/GenBank/DDBJ whole genome shotgun (WGS) entry which is preliminary data.</text>
</comment>
<dbReference type="InterPro" id="IPR010031">
    <property type="entry name" value="FAD_lactone_oxidase-like"/>
</dbReference>
<dbReference type="GO" id="GO:0016020">
    <property type="term" value="C:membrane"/>
    <property type="evidence" value="ECO:0007669"/>
    <property type="project" value="InterPro"/>
</dbReference>
<dbReference type="InterPro" id="IPR007173">
    <property type="entry name" value="ALO_C"/>
</dbReference>
<gene>
    <name evidence="4" type="ORF">GCM10010979_32070</name>
</gene>
<dbReference type="InterPro" id="IPR036318">
    <property type="entry name" value="FAD-bd_PCMH-like_sf"/>
</dbReference>
<dbReference type="Pfam" id="PF04030">
    <property type="entry name" value="ALO"/>
    <property type="match status" value="1"/>
</dbReference>
<dbReference type="InterPro" id="IPR016169">
    <property type="entry name" value="FAD-bd_PCMH_sub2"/>
</dbReference>
<dbReference type="InterPro" id="IPR016171">
    <property type="entry name" value="Vanillyl_alc_oxidase_C-sub2"/>
</dbReference>
<proteinExistence type="predicted"/>
<dbReference type="PANTHER" id="PTHR43762:SF1">
    <property type="entry name" value="D-ARABINONO-1,4-LACTONE OXIDASE"/>
    <property type="match status" value="1"/>
</dbReference>
<evidence type="ECO:0000256" key="2">
    <source>
        <dbReference type="SAM" id="MobiDB-lite"/>
    </source>
</evidence>
<dbReference type="RefSeq" id="WP_229733467.1">
    <property type="nucleotide sequence ID" value="NZ_BMGB01000002.1"/>
</dbReference>
<dbReference type="Gene3D" id="1.10.45.10">
    <property type="entry name" value="Vanillyl-alcohol Oxidase, Chain A, domain 4"/>
    <property type="match status" value="1"/>
</dbReference>
<dbReference type="Proteomes" id="UP000606922">
    <property type="component" value="Unassembled WGS sequence"/>
</dbReference>
<keyword evidence="1" id="KW-0560">Oxidoreductase</keyword>
<dbReference type="PROSITE" id="PS51387">
    <property type="entry name" value="FAD_PCMH"/>
    <property type="match status" value="1"/>
</dbReference>
<feature type="compositionally biased region" description="Polar residues" evidence="2">
    <location>
        <begin position="11"/>
        <end position="20"/>
    </location>
</feature>
<evidence type="ECO:0000256" key="1">
    <source>
        <dbReference type="ARBA" id="ARBA00023002"/>
    </source>
</evidence>
<dbReference type="InterPro" id="IPR016166">
    <property type="entry name" value="FAD-bd_PCMH"/>
</dbReference>
<dbReference type="PANTHER" id="PTHR43762">
    <property type="entry name" value="L-GULONOLACTONE OXIDASE"/>
    <property type="match status" value="1"/>
</dbReference>
<dbReference type="Pfam" id="PF01565">
    <property type="entry name" value="FAD_binding_4"/>
    <property type="match status" value="1"/>
</dbReference>
<protein>
    <submittedName>
        <fullName evidence="4">FAD-linked oxidoreductase</fullName>
    </submittedName>
</protein>
<dbReference type="EMBL" id="BMGB01000002">
    <property type="protein sequence ID" value="GGB15055.1"/>
    <property type="molecule type" value="Genomic_DNA"/>
</dbReference>
<accession>A0A916SSM7</accession>
<reference evidence="4" key="1">
    <citation type="journal article" date="2014" name="Int. J. Syst. Evol. Microbiol.">
        <title>Complete genome sequence of Corynebacterium casei LMG S-19264T (=DSM 44701T), isolated from a smear-ripened cheese.</title>
        <authorList>
            <consortium name="US DOE Joint Genome Institute (JGI-PGF)"/>
            <person name="Walter F."/>
            <person name="Albersmeier A."/>
            <person name="Kalinowski J."/>
            <person name="Ruckert C."/>
        </authorList>
    </citation>
    <scope>NUCLEOTIDE SEQUENCE</scope>
    <source>
        <strain evidence="4">CGMCC 1.12813</strain>
    </source>
</reference>
<dbReference type="InterPro" id="IPR016167">
    <property type="entry name" value="FAD-bd_PCMH_sub1"/>
</dbReference>
<keyword evidence="5" id="KW-1185">Reference proteome</keyword>
<dbReference type="Gene3D" id="3.30.465.10">
    <property type="match status" value="1"/>
</dbReference>
<evidence type="ECO:0000313" key="5">
    <source>
        <dbReference type="Proteomes" id="UP000606922"/>
    </source>
</evidence>
<reference evidence="4" key="2">
    <citation type="submission" date="2020-09" db="EMBL/GenBank/DDBJ databases">
        <authorList>
            <person name="Sun Q."/>
            <person name="Zhou Y."/>
        </authorList>
    </citation>
    <scope>NUCLEOTIDE SEQUENCE</scope>
    <source>
        <strain evidence="4">CGMCC 1.12813</strain>
    </source>
</reference>
<feature type="region of interest" description="Disordered" evidence="2">
    <location>
        <begin position="11"/>
        <end position="31"/>
    </location>
</feature>
<dbReference type="Gene3D" id="3.30.70.2520">
    <property type="match status" value="1"/>
</dbReference>
<dbReference type="NCBIfam" id="TIGR01679">
    <property type="entry name" value="bact_FAD_ox"/>
    <property type="match status" value="1"/>
</dbReference>
<evidence type="ECO:0000259" key="3">
    <source>
        <dbReference type="PROSITE" id="PS51387"/>
    </source>
</evidence>
<sequence>MTLSGSRLLQPGTPWQNWGRSASDHPKHVARPSNVDEVIEVVDFARTHGLTVKPIGAGHSFTAIAATTGIRLDLDAVDGLISVDGPLVTLAAGTNLHQLPALLAPHGLALANMGDIDRQTIGGATSTGTHGTGSAFGGLATQLRAVTLVTADGGVLRVSETENAALLPAARLGLGALGVLVDVTIECVPAFLLSAVERPEPMAAVLDNWHDATAATDHFEFYVWPHTDTVLSKYNTRLPIDAGRRPVGRFAGWWEDEFMSNSVLAAKLELGRALPGLTPAVNRFATRLVGDRSYTDVSHEVFVSPRRTRFVEMEYAVPFDAVPEIVREIHALIERRRWKISFPIEVRSAAADDLWLSTASGRRTGYIALHRYHREDPAEYFRTIEQIMQTHGGRPHWGKMHNRDAESLRAAYPRFDDFVAVRDRLDPDRLFGNAYLERVLGA</sequence>
<evidence type="ECO:0000313" key="4">
    <source>
        <dbReference type="EMBL" id="GGB15055.1"/>
    </source>
</evidence>
<feature type="domain" description="FAD-binding PCMH-type" evidence="3">
    <location>
        <begin position="22"/>
        <end position="190"/>
    </location>
</feature>